<gene>
    <name evidence="1" type="ORF">M231_02050</name>
</gene>
<evidence type="ECO:0000313" key="1">
    <source>
        <dbReference type="EMBL" id="RXK40595.1"/>
    </source>
</evidence>
<sequence>MRSLTKLAERTRATFAFKHDREARAEGISDSLDSCLEEMNKLDSELRSEIVKDSRNLIEGTGILNDDNNILEQWRNTSTNEEKVMILVSMTTYCAGHEPMKLFYIDFAQFLSNGEHPP</sequence>
<dbReference type="Proteomes" id="UP000289152">
    <property type="component" value="Unassembled WGS sequence"/>
</dbReference>
<protein>
    <submittedName>
        <fullName evidence="1">Uncharacterized protein</fullName>
    </submittedName>
</protein>
<dbReference type="AlphaFoldDB" id="A0A4Q1BRJ5"/>
<dbReference type="EMBL" id="SDIL01000016">
    <property type="protein sequence ID" value="RXK40595.1"/>
    <property type="molecule type" value="Genomic_DNA"/>
</dbReference>
<evidence type="ECO:0000313" key="2">
    <source>
        <dbReference type="Proteomes" id="UP000289152"/>
    </source>
</evidence>
<keyword evidence="2" id="KW-1185">Reference proteome</keyword>
<organism evidence="1 2">
    <name type="scientific">Tremella mesenterica</name>
    <name type="common">Jelly fungus</name>
    <dbReference type="NCBI Taxonomy" id="5217"/>
    <lineage>
        <taxon>Eukaryota</taxon>
        <taxon>Fungi</taxon>
        <taxon>Dikarya</taxon>
        <taxon>Basidiomycota</taxon>
        <taxon>Agaricomycotina</taxon>
        <taxon>Tremellomycetes</taxon>
        <taxon>Tremellales</taxon>
        <taxon>Tremellaceae</taxon>
        <taxon>Tremella</taxon>
    </lineage>
</organism>
<name>A0A4Q1BRJ5_TREME</name>
<dbReference type="InParanoid" id="A0A4Q1BRJ5"/>
<reference evidence="1 2" key="1">
    <citation type="submission" date="2016-06" db="EMBL/GenBank/DDBJ databases">
        <title>Evolution of pathogenesis and genome organization in the Tremellales.</title>
        <authorList>
            <person name="Cuomo C."/>
            <person name="Litvintseva A."/>
            <person name="Heitman J."/>
            <person name="Chen Y."/>
            <person name="Sun S."/>
            <person name="Springer D."/>
            <person name="Dromer F."/>
            <person name="Young S."/>
            <person name="Zeng Q."/>
            <person name="Chapman S."/>
            <person name="Gujja S."/>
            <person name="Saif S."/>
            <person name="Birren B."/>
        </authorList>
    </citation>
    <scope>NUCLEOTIDE SEQUENCE [LARGE SCALE GENOMIC DNA]</scope>
    <source>
        <strain evidence="1 2">ATCC 28783</strain>
    </source>
</reference>
<proteinExistence type="predicted"/>
<comment type="caution">
    <text evidence="1">The sequence shown here is derived from an EMBL/GenBank/DDBJ whole genome shotgun (WGS) entry which is preliminary data.</text>
</comment>
<accession>A0A4Q1BRJ5</accession>